<dbReference type="SUPFAM" id="SSF52949">
    <property type="entry name" value="Macro domain-like"/>
    <property type="match status" value="1"/>
</dbReference>
<dbReference type="Proteomes" id="UP000053326">
    <property type="component" value="Unassembled WGS sequence"/>
</dbReference>
<dbReference type="EMBL" id="LGFO01000060">
    <property type="protein sequence ID" value="KUK36658.1"/>
    <property type="molecule type" value="Genomic_DNA"/>
</dbReference>
<name>A0A101FGK3_9THEO</name>
<feature type="domain" description="Macro" evidence="1">
    <location>
        <begin position="1"/>
        <end position="174"/>
    </location>
</feature>
<dbReference type="PROSITE" id="PS51154">
    <property type="entry name" value="MACRO"/>
    <property type="match status" value="1"/>
</dbReference>
<dbReference type="AlphaFoldDB" id="A0A101FGK3"/>
<dbReference type="PANTHER" id="PTHR11106">
    <property type="entry name" value="GANGLIOSIDE INDUCED DIFFERENTIATION ASSOCIATED PROTEIN 2-RELATED"/>
    <property type="match status" value="1"/>
</dbReference>
<dbReference type="InterPro" id="IPR002589">
    <property type="entry name" value="Macro_dom"/>
</dbReference>
<protein>
    <recommendedName>
        <fullName evidence="1">Macro domain-containing protein</fullName>
    </recommendedName>
</protein>
<comment type="caution">
    <text evidence="2">The sequence shown here is derived from an EMBL/GenBank/DDBJ whole genome shotgun (WGS) entry which is preliminary data.</text>
</comment>
<dbReference type="Pfam" id="PF01661">
    <property type="entry name" value="Macro"/>
    <property type="match status" value="1"/>
</dbReference>
<dbReference type="SMART" id="SM00506">
    <property type="entry name" value="A1pp"/>
    <property type="match status" value="1"/>
</dbReference>
<evidence type="ECO:0000259" key="1">
    <source>
        <dbReference type="PROSITE" id="PS51154"/>
    </source>
</evidence>
<evidence type="ECO:0000313" key="2">
    <source>
        <dbReference type="EMBL" id="KUK36658.1"/>
    </source>
</evidence>
<dbReference type="PANTHER" id="PTHR11106:SF111">
    <property type="entry name" value="MACRO DOMAIN-CONTAINING PROTEIN"/>
    <property type="match status" value="1"/>
</dbReference>
<dbReference type="CDD" id="cd02907">
    <property type="entry name" value="Macro_Af1521_BAL-like"/>
    <property type="match status" value="1"/>
</dbReference>
<reference evidence="3" key="1">
    <citation type="journal article" date="2015" name="MBio">
        <title>Genome-Resolved Metagenomic Analysis Reveals Roles for Candidate Phyla and Other Microbial Community Members in Biogeochemical Transformations in Oil Reservoirs.</title>
        <authorList>
            <person name="Hu P."/>
            <person name="Tom L."/>
            <person name="Singh A."/>
            <person name="Thomas B.C."/>
            <person name="Baker B.J."/>
            <person name="Piceno Y.M."/>
            <person name="Andersen G.L."/>
            <person name="Banfield J.F."/>
        </authorList>
    </citation>
    <scope>NUCLEOTIDE SEQUENCE [LARGE SCALE GENOMIC DNA]</scope>
</reference>
<organism evidence="2 3">
    <name type="scientific">Thermacetogenium phaeum</name>
    <dbReference type="NCBI Taxonomy" id="85874"/>
    <lineage>
        <taxon>Bacteria</taxon>
        <taxon>Bacillati</taxon>
        <taxon>Bacillota</taxon>
        <taxon>Clostridia</taxon>
        <taxon>Thermoanaerobacterales</taxon>
        <taxon>Thermoanaerobacteraceae</taxon>
        <taxon>Thermacetogenium</taxon>
    </lineage>
</organism>
<gene>
    <name evidence="2" type="ORF">XD66_0631</name>
</gene>
<dbReference type="InterPro" id="IPR043472">
    <property type="entry name" value="Macro_dom-like"/>
</dbReference>
<sequence length="176" mass="19253">MKRKIKNAVLELIEGDITEMDTDAIVNAANSYLKHGGGVAGAIVRKGGQEIQRESDQIGYCPVGGAVITGAGRLKAKKVIHAVGPRMGEGNEDEKLRNATLNSLRVAEQNHLESISFPAISTGIFGFPLDRCAKIMLETVITYLQGTTELKRIVFCLFGRDALEVFQEELQRRLPE</sequence>
<dbReference type="Gene3D" id="3.40.220.10">
    <property type="entry name" value="Leucine Aminopeptidase, subunit E, domain 1"/>
    <property type="match status" value="1"/>
</dbReference>
<evidence type="ECO:0000313" key="3">
    <source>
        <dbReference type="Proteomes" id="UP000053326"/>
    </source>
</evidence>
<proteinExistence type="predicted"/>
<accession>A0A101FGK3</accession>